<evidence type="ECO:0000313" key="1">
    <source>
        <dbReference type="EMBL" id="ERG93846.1"/>
    </source>
</evidence>
<sequence>MFSLTEILRHNLTYDVFALVKKTADSPLPTCL</sequence>
<name>U1PNM4_9EURY</name>
<dbReference type="HOGENOM" id="CLU_3387456_0_0_2"/>
<dbReference type="AlphaFoldDB" id="U1PNM4"/>
<proteinExistence type="predicted"/>
<dbReference type="Proteomes" id="UP000030710">
    <property type="component" value="Unassembled WGS sequence"/>
</dbReference>
<evidence type="ECO:0000313" key="2">
    <source>
        <dbReference type="Proteomes" id="UP000030710"/>
    </source>
</evidence>
<organism evidence="1 2">
    <name type="scientific">Haloquadratum walsbyi J07HQW2</name>
    <dbReference type="NCBI Taxonomy" id="1238425"/>
    <lineage>
        <taxon>Archaea</taxon>
        <taxon>Methanobacteriati</taxon>
        <taxon>Methanobacteriota</taxon>
        <taxon>Stenosarchaea group</taxon>
        <taxon>Halobacteria</taxon>
        <taxon>Halobacteriales</taxon>
        <taxon>Haloferacaceae</taxon>
        <taxon>Haloquadratum</taxon>
    </lineage>
</organism>
<protein>
    <submittedName>
        <fullName evidence="1">Uncharacterized protein</fullName>
    </submittedName>
</protein>
<accession>U1PNM4</accession>
<reference evidence="1 2" key="1">
    <citation type="journal article" date="2013" name="PLoS ONE">
        <title>Assembly-driven community genomics of a hypersaline microbial ecosystem.</title>
        <authorList>
            <person name="Podell S."/>
            <person name="Ugalde J.A."/>
            <person name="Narasingarao P."/>
            <person name="Banfield J.F."/>
            <person name="Heidelberg K.B."/>
            <person name="Allen E.E."/>
        </authorList>
    </citation>
    <scope>NUCLEOTIDE SEQUENCE [LARGE SCALE GENOMIC DNA]</scope>
    <source>
        <strain evidence="2">J07HQW2</strain>
    </source>
</reference>
<dbReference type="EMBL" id="KE356561">
    <property type="protein sequence ID" value="ERG93846.1"/>
    <property type="molecule type" value="Genomic_DNA"/>
</dbReference>
<gene>
    <name evidence="1" type="ORF">J07HQW2_00280</name>
</gene>